<dbReference type="AlphaFoldDB" id="A0A645E3T6"/>
<proteinExistence type="predicted"/>
<accession>A0A645E3T6</accession>
<organism evidence="1">
    <name type="scientific">bioreactor metagenome</name>
    <dbReference type="NCBI Taxonomy" id="1076179"/>
    <lineage>
        <taxon>unclassified sequences</taxon>
        <taxon>metagenomes</taxon>
        <taxon>ecological metagenomes</taxon>
    </lineage>
</organism>
<sequence>MCILPLPALPDSPVDDSASANVDVVAKLRGNAGVHHGTGRDIERLTALELDPVRNVPFAGINPKHVRVVPVGQVLFRRVDK</sequence>
<name>A0A645E3T6_9ZZZZ</name>
<reference evidence="1" key="1">
    <citation type="submission" date="2019-08" db="EMBL/GenBank/DDBJ databases">
        <authorList>
            <person name="Kucharzyk K."/>
            <person name="Murdoch R.W."/>
            <person name="Higgins S."/>
            <person name="Loffler F."/>
        </authorList>
    </citation>
    <scope>NUCLEOTIDE SEQUENCE</scope>
</reference>
<comment type="caution">
    <text evidence="1">The sequence shown here is derived from an EMBL/GenBank/DDBJ whole genome shotgun (WGS) entry which is preliminary data.</text>
</comment>
<protein>
    <submittedName>
        <fullName evidence="1">Uncharacterized protein</fullName>
    </submittedName>
</protein>
<dbReference type="EMBL" id="VSSQ01042600">
    <property type="protein sequence ID" value="MPM96209.1"/>
    <property type="molecule type" value="Genomic_DNA"/>
</dbReference>
<evidence type="ECO:0000313" key="1">
    <source>
        <dbReference type="EMBL" id="MPM96209.1"/>
    </source>
</evidence>
<gene>
    <name evidence="1" type="ORF">SDC9_143367</name>
</gene>